<feature type="region of interest" description="Disordered" evidence="1">
    <location>
        <begin position="37"/>
        <end position="58"/>
    </location>
</feature>
<organism evidence="2">
    <name type="scientific">Tetraselmis sp. GSL018</name>
    <dbReference type="NCBI Taxonomy" id="582737"/>
    <lineage>
        <taxon>Eukaryota</taxon>
        <taxon>Viridiplantae</taxon>
        <taxon>Chlorophyta</taxon>
        <taxon>core chlorophytes</taxon>
        <taxon>Chlorodendrophyceae</taxon>
        <taxon>Chlorodendrales</taxon>
        <taxon>Chlorodendraceae</taxon>
        <taxon>Tetraselmis</taxon>
    </lineage>
</organism>
<proteinExistence type="predicted"/>
<feature type="non-terminal residue" evidence="2">
    <location>
        <position position="1"/>
    </location>
</feature>
<name>A0A061RS05_9CHLO</name>
<protein>
    <submittedName>
        <fullName evidence="2">Uncharacterized protein</fullName>
    </submittedName>
</protein>
<feature type="non-terminal residue" evidence="2">
    <location>
        <position position="105"/>
    </location>
</feature>
<dbReference type="AlphaFoldDB" id="A0A061RS05"/>
<dbReference type="EMBL" id="GBEZ01010006">
    <property type="protein sequence ID" value="JAC75632.1"/>
    <property type="molecule type" value="Transcribed_RNA"/>
</dbReference>
<reference evidence="2" key="1">
    <citation type="submission" date="2014-05" db="EMBL/GenBank/DDBJ databases">
        <title>The transcriptome of the halophilic microalga Tetraselmis sp. GSL018 isolated from the Great Salt Lake, Utah.</title>
        <authorList>
            <person name="Jinkerson R.E."/>
            <person name="D'Adamo S."/>
            <person name="Posewitz M.C."/>
        </authorList>
    </citation>
    <scope>NUCLEOTIDE SEQUENCE</scope>
    <source>
        <strain evidence="2">GSL018</strain>
    </source>
</reference>
<evidence type="ECO:0000256" key="1">
    <source>
        <dbReference type="SAM" id="MobiDB-lite"/>
    </source>
</evidence>
<gene>
    <name evidence="2" type="ORF">TSPGSL018_22510</name>
</gene>
<sequence>GGASLFSPVGNPPRKCARTIAGRGIFPLCQKTVSRTTEERLGKRAAKGTPLSSPRSSGTVLGLHTVEGFGGVELPAKPSALLSDLGSGRRAAMLLGCSRGACRVK</sequence>
<accession>A0A061RS05</accession>
<evidence type="ECO:0000313" key="2">
    <source>
        <dbReference type="EMBL" id="JAC75632.1"/>
    </source>
</evidence>